<protein>
    <submittedName>
        <fullName evidence="1">Uncharacterized protein</fullName>
    </submittedName>
</protein>
<comment type="caution">
    <text evidence="1">The sequence shown here is derived from an EMBL/GenBank/DDBJ whole genome shotgun (WGS) entry which is preliminary data.</text>
</comment>
<accession>A0A8H8DJS5</accession>
<evidence type="ECO:0000313" key="1">
    <source>
        <dbReference type="EMBL" id="KAG5460417.1"/>
    </source>
</evidence>
<sequence length="120" mass="13544">MPPRLLRTPMPNAPLPGLVSAAMARSPLRSEVDTLPSTSLDGGTPTVSVITENLSLTVATTMALEQSTQPPSLLHEREFKREQETATRFQQQAELYNHLFDAFYRREKPERQLQRRGKGR</sequence>
<keyword evidence="2" id="KW-1185">Reference proteome</keyword>
<dbReference type="EMBL" id="JAEFCI010005255">
    <property type="protein sequence ID" value="KAG5460417.1"/>
    <property type="molecule type" value="Genomic_DNA"/>
</dbReference>
<organism evidence="1 2">
    <name type="scientific">Olpidium bornovanus</name>
    <dbReference type="NCBI Taxonomy" id="278681"/>
    <lineage>
        <taxon>Eukaryota</taxon>
        <taxon>Fungi</taxon>
        <taxon>Fungi incertae sedis</taxon>
        <taxon>Olpidiomycota</taxon>
        <taxon>Olpidiomycotina</taxon>
        <taxon>Olpidiomycetes</taxon>
        <taxon>Olpidiales</taxon>
        <taxon>Olpidiaceae</taxon>
        <taxon>Olpidium</taxon>
    </lineage>
</organism>
<dbReference type="Proteomes" id="UP000673691">
    <property type="component" value="Unassembled WGS sequence"/>
</dbReference>
<name>A0A8H8DJS5_9FUNG</name>
<reference evidence="1 2" key="1">
    <citation type="journal article" name="Sci. Rep.">
        <title>Genome-scale phylogenetic analyses confirm Olpidium as the closest living zoosporic fungus to the non-flagellated, terrestrial fungi.</title>
        <authorList>
            <person name="Chang Y."/>
            <person name="Rochon D."/>
            <person name="Sekimoto S."/>
            <person name="Wang Y."/>
            <person name="Chovatia M."/>
            <person name="Sandor L."/>
            <person name="Salamov A."/>
            <person name="Grigoriev I.V."/>
            <person name="Stajich J.E."/>
            <person name="Spatafora J.W."/>
        </authorList>
    </citation>
    <scope>NUCLEOTIDE SEQUENCE [LARGE SCALE GENOMIC DNA]</scope>
    <source>
        <strain evidence="1">S191</strain>
    </source>
</reference>
<proteinExistence type="predicted"/>
<gene>
    <name evidence="1" type="ORF">BJ554DRAFT_7537</name>
</gene>
<dbReference type="AlphaFoldDB" id="A0A8H8DJS5"/>
<evidence type="ECO:0000313" key="2">
    <source>
        <dbReference type="Proteomes" id="UP000673691"/>
    </source>
</evidence>